<feature type="compositionally biased region" description="Basic and acidic residues" evidence="1">
    <location>
        <begin position="392"/>
        <end position="408"/>
    </location>
</feature>
<accession>A0A2V1MX88</accession>
<evidence type="ECO:0000313" key="2">
    <source>
        <dbReference type="EMBL" id="PWF99683.1"/>
    </source>
</evidence>
<sequence>MSKRHTVKFSLLMVLILTGLTGISVIVHDGQKVEAAKTKTVKTVKSTVNVNAKNSDDLSYLTTHGYALGVASNFNIFATESYTQDNDIGNARIAANKFQVNNYQRSVGWTQADPDIDSHMLAVKSLADDSNTQSTKLITDRTSGVFAAEDSGTTALRNSSGNPVDVDQLTNVKDFSENQLTNFASANDQVEAVSKFYASEDQINQTFSKKFVNNTTLTTDQLSQIHAGKTVTINDPNAERKCLVVNIPVDSVKDLKTQEDVLKLHLQYVTNLSAEPIVILNFPNLSKEDVLDLNSAGDIVDVSYGTVDHQTQIIDKNHLLLNFSQLKTIKFNNQFIGTVIAPNTDIEINALNSALTSVIGKNIHVATSINTLGPNGIFNPPDFSDPDNSANSDDKPSKSVETTLKKTGTDGQSTSTSFDNPTTMASAFTYNDKANFSLKWEAYEGTNLYESIGNQSSWKQVASSDGDGAGKFSTDQYPGQDQKLTQTSDADYVTLMTPKNQVVYFALASSDPNDSKTEKQWSSSITLNLAPFSISMPKKILFSNLAVQNGVTRPDPTPTMKLNNTLDAPFKLKVGVDAQSSVTEPVEKAANVFLGTANFTYNNVNLYDPGSDLGMTQSDADQFIKDLATDPLTDDGGKVYQMNDFQLKVPSNLLYTKATVGMLWQFSWFPSS</sequence>
<evidence type="ECO:0000256" key="1">
    <source>
        <dbReference type="SAM" id="MobiDB-lite"/>
    </source>
</evidence>
<dbReference type="Proteomes" id="UP000245080">
    <property type="component" value="Unassembled WGS sequence"/>
</dbReference>
<organism evidence="2 3">
    <name type="scientific">Levilactobacillus bambusae</name>
    <dbReference type="NCBI Taxonomy" id="2024736"/>
    <lineage>
        <taxon>Bacteria</taxon>
        <taxon>Bacillati</taxon>
        <taxon>Bacillota</taxon>
        <taxon>Bacilli</taxon>
        <taxon>Lactobacillales</taxon>
        <taxon>Lactobacillaceae</taxon>
        <taxon>Levilactobacillus</taxon>
    </lineage>
</organism>
<gene>
    <name evidence="2" type="ORF">DCM90_07660</name>
</gene>
<proteinExistence type="predicted"/>
<feature type="region of interest" description="Disordered" evidence="1">
    <location>
        <begin position="377"/>
        <end position="422"/>
    </location>
</feature>
<reference evidence="2 3" key="1">
    <citation type="journal article" date="2018" name="Int. J. Syst. Evol. Microbiol.">
        <title>Lactobacillus bambusae sp. nov., isolated from a traditional fermented Ma-bamboo shoots of Taiwan.</title>
        <authorList>
            <person name="Wang L.-T."/>
        </authorList>
    </citation>
    <scope>NUCLEOTIDE SEQUENCE [LARGE SCALE GENOMIC DNA]</scope>
    <source>
        <strain evidence="2 3">BS-W1</strain>
    </source>
</reference>
<comment type="caution">
    <text evidence="2">The sequence shown here is derived from an EMBL/GenBank/DDBJ whole genome shotgun (WGS) entry which is preliminary data.</text>
</comment>
<dbReference type="AlphaFoldDB" id="A0A2V1MX88"/>
<keyword evidence="3" id="KW-1185">Reference proteome</keyword>
<protein>
    <submittedName>
        <fullName evidence="2">Uncharacterized protein</fullName>
    </submittedName>
</protein>
<evidence type="ECO:0000313" key="3">
    <source>
        <dbReference type="Proteomes" id="UP000245080"/>
    </source>
</evidence>
<feature type="compositionally biased region" description="Polar residues" evidence="1">
    <location>
        <begin position="473"/>
        <end position="482"/>
    </location>
</feature>
<feature type="compositionally biased region" description="Polar residues" evidence="1">
    <location>
        <begin position="409"/>
        <end position="422"/>
    </location>
</feature>
<name>A0A2V1MX88_9LACO</name>
<dbReference type="EMBL" id="QCXQ01000005">
    <property type="protein sequence ID" value="PWF99683.1"/>
    <property type="molecule type" value="Genomic_DNA"/>
</dbReference>
<feature type="region of interest" description="Disordered" evidence="1">
    <location>
        <begin position="459"/>
        <end position="482"/>
    </location>
</feature>